<comment type="caution">
    <text evidence="3">The sequence shown here is derived from an EMBL/GenBank/DDBJ whole genome shotgun (WGS) entry which is preliminary data.</text>
</comment>
<evidence type="ECO:0000256" key="1">
    <source>
        <dbReference type="SAM" id="Coils"/>
    </source>
</evidence>
<keyword evidence="4" id="KW-1185">Reference proteome</keyword>
<dbReference type="Pfam" id="PF05036">
    <property type="entry name" value="SPOR"/>
    <property type="match status" value="1"/>
</dbReference>
<gene>
    <name evidence="3" type="ORF">FCL42_10325</name>
</gene>
<feature type="domain" description="SPOR" evidence="2">
    <location>
        <begin position="119"/>
        <end position="198"/>
    </location>
</feature>
<dbReference type="EMBL" id="SWCJ01000006">
    <property type="protein sequence ID" value="TKB54955.1"/>
    <property type="molecule type" value="Genomic_DNA"/>
</dbReference>
<dbReference type="Proteomes" id="UP000305675">
    <property type="component" value="Unassembled WGS sequence"/>
</dbReference>
<dbReference type="InterPro" id="IPR036680">
    <property type="entry name" value="SPOR-like_sf"/>
</dbReference>
<dbReference type="RefSeq" id="WP_136863341.1">
    <property type="nucleotide sequence ID" value="NZ_SWCJ01000006.1"/>
</dbReference>
<proteinExistence type="predicted"/>
<evidence type="ECO:0000313" key="4">
    <source>
        <dbReference type="Proteomes" id="UP000305675"/>
    </source>
</evidence>
<dbReference type="PROSITE" id="PS51257">
    <property type="entry name" value="PROKAR_LIPOPROTEIN"/>
    <property type="match status" value="1"/>
</dbReference>
<accession>A0A4U1BNU3</accession>
<dbReference type="Gene3D" id="3.30.70.1070">
    <property type="entry name" value="Sporulation related repeat"/>
    <property type="match status" value="1"/>
</dbReference>
<protein>
    <submittedName>
        <fullName evidence="3">SPOR domain-containing protein</fullName>
    </submittedName>
</protein>
<dbReference type="GO" id="GO:0042834">
    <property type="term" value="F:peptidoglycan binding"/>
    <property type="evidence" value="ECO:0007669"/>
    <property type="project" value="InterPro"/>
</dbReference>
<organism evidence="3 4">
    <name type="scientific">Ferrimonas aestuarii</name>
    <dbReference type="NCBI Taxonomy" id="2569539"/>
    <lineage>
        <taxon>Bacteria</taxon>
        <taxon>Pseudomonadati</taxon>
        <taxon>Pseudomonadota</taxon>
        <taxon>Gammaproteobacteria</taxon>
        <taxon>Alteromonadales</taxon>
        <taxon>Ferrimonadaceae</taxon>
        <taxon>Ferrimonas</taxon>
    </lineage>
</organism>
<dbReference type="AlphaFoldDB" id="A0A4U1BNU3"/>
<evidence type="ECO:0000313" key="3">
    <source>
        <dbReference type="EMBL" id="TKB54955.1"/>
    </source>
</evidence>
<keyword evidence="1" id="KW-0175">Coiled coil</keyword>
<name>A0A4U1BNU3_9GAMM</name>
<evidence type="ECO:0000259" key="2">
    <source>
        <dbReference type="Pfam" id="PF05036"/>
    </source>
</evidence>
<dbReference type="InterPro" id="IPR007730">
    <property type="entry name" value="SPOR-like_dom"/>
</dbReference>
<feature type="coiled-coil region" evidence="1">
    <location>
        <begin position="32"/>
        <end position="59"/>
    </location>
</feature>
<sequence length="199" mass="21996">MQSVNHKQKFGLGLISLWILLTSGCANTPSAEQQLALRLDKLEQRVERLDQQQQQLIKMAPQLQHLIDIEQDLRIITTELAKLDDDLSTNPIATQQPQAAIVQIPAAPMPVPAAPSANSGPYTLQLISTQKQPLTRSHWQSVAAANLPELAGLSPKFERVVLKQGTFFRLKIGAFDSRQASQTCDALKRANFDCVVVPR</sequence>
<reference evidence="3 4" key="1">
    <citation type="submission" date="2019-04" db="EMBL/GenBank/DDBJ databases">
        <authorList>
            <person name="Hwang J.C."/>
        </authorList>
    </citation>
    <scope>NUCLEOTIDE SEQUENCE [LARGE SCALE GENOMIC DNA]</scope>
    <source>
        <strain evidence="3 4">IMCC35002</strain>
    </source>
</reference>